<organism evidence="2 3">
    <name type="scientific">Parapontixanthobacter aurantiacus</name>
    <dbReference type="NCBI Taxonomy" id="1463599"/>
    <lineage>
        <taxon>Bacteria</taxon>
        <taxon>Pseudomonadati</taxon>
        <taxon>Pseudomonadota</taxon>
        <taxon>Alphaproteobacteria</taxon>
        <taxon>Sphingomonadales</taxon>
        <taxon>Erythrobacteraceae</taxon>
        <taxon>Parapontixanthobacter</taxon>
    </lineage>
</organism>
<reference evidence="2 3" key="1">
    <citation type="submission" date="2019-12" db="EMBL/GenBank/DDBJ databases">
        <title>Genomic-based taxomic classification of the family Erythrobacteraceae.</title>
        <authorList>
            <person name="Xu L."/>
        </authorList>
    </citation>
    <scope>NUCLEOTIDE SEQUENCE [LARGE SCALE GENOMIC DNA]</scope>
    <source>
        <strain evidence="2 3">MCCC 1A09962</strain>
    </source>
</reference>
<proteinExistence type="predicted"/>
<name>A0A844ZHL2_9SPHN</name>
<feature type="compositionally biased region" description="Basic and acidic residues" evidence="1">
    <location>
        <begin position="123"/>
        <end position="140"/>
    </location>
</feature>
<comment type="caution">
    <text evidence="2">The sequence shown here is derived from an EMBL/GenBank/DDBJ whole genome shotgun (WGS) entry which is preliminary data.</text>
</comment>
<feature type="region of interest" description="Disordered" evidence="1">
    <location>
        <begin position="119"/>
        <end position="140"/>
    </location>
</feature>
<evidence type="ECO:0000256" key="1">
    <source>
        <dbReference type="SAM" id="MobiDB-lite"/>
    </source>
</evidence>
<evidence type="ECO:0000313" key="3">
    <source>
        <dbReference type="Proteomes" id="UP000433104"/>
    </source>
</evidence>
<evidence type="ECO:0008006" key="4">
    <source>
        <dbReference type="Google" id="ProtNLM"/>
    </source>
</evidence>
<dbReference type="OrthoDB" id="5917942at2"/>
<accession>A0A844ZHL2</accession>
<gene>
    <name evidence="2" type="ORF">GRI38_10530</name>
</gene>
<dbReference type="EMBL" id="WTYW01000003">
    <property type="protein sequence ID" value="MXO86460.1"/>
    <property type="molecule type" value="Genomic_DNA"/>
</dbReference>
<keyword evidence="3" id="KW-1185">Reference proteome</keyword>
<protein>
    <recommendedName>
        <fullName evidence="4">PD(D/E)XK endonuclease domain-containing protein</fullName>
    </recommendedName>
</protein>
<dbReference type="Proteomes" id="UP000433104">
    <property type="component" value="Unassembled WGS sequence"/>
</dbReference>
<dbReference type="RefSeq" id="WP_160683455.1">
    <property type="nucleotide sequence ID" value="NZ_WTYW01000003.1"/>
</dbReference>
<dbReference type="AlphaFoldDB" id="A0A844ZHL2"/>
<sequence length="170" mass="19159">MTDNLPETHNSSILEKLLEHQFVASLTASLWRRGFRDIEVLRAEVDAFGHDIVIEAGGILRHIQLKSSHRDARTARVNIHSRLATKPSGCVIWYLYDRSTLELGPFRWFGSEPGTAMPPLGDRIARDSRGNRQGQKAEREDIRVLPKARFDTLATIDDLADTLFGPGRVD</sequence>
<evidence type="ECO:0000313" key="2">
    <source>
        <dbReference type="EMBL" id="MXO86460.1"/>
    </source>
</evidence>